<reference evidence="2 3" key="1">
    <citation type="journal article" date="2016" name="Nat. Commun.">
        <title>Extremotolerant tardigrade genome and improved radiotolerance of human cultured cells by tardigrade-unique protein.</title>
        <authorList>
            <person name="Hashimoto T."/>
            <person name="Horikawa D.D."/>
            <person name="Saito Y."/>
            <person name="Kuwahara H."/>
            <person name="Kozuka-Hata H."/>
            <person name="Shin-I T."/>
            <person name="Minakuchi Y."/>
            <person name="Ohishi K."/>
            <person name="Motoyama A."/>
            <person name="Aizu T."/>
            <person name="Enomoto A."/>
            <person name="Kondo K."/>
            <person name="Tanaka S."/>
            <person name="Hara Y."/>
            <person name="Koshikawa S."/>
            <person name="Sagara H."/>
            <person name="Miura T."/>
            <person name="Yokobori S."/>
            <person name="Miyagawa K."/>
            <person name="Suzuki Y."/>
            <person name="Kubo T."/>
            <person name="Oyama M."/>
            <person name="Kohara Y."/>
            <person name="Fujiyama A."/>
            <person name="Arakawa K."/>
            <person name="Katayama T."/>
            <person name="Toyoda A."/>
            <person name="Kunieda T."/>
        </authorList>
    </citation>
    <scope>NUCLEOTIDE SEQUENCE [LARGE SCALE GENOMIC DNA]</scope>
    <source>
        <strain evidence="2 3">YOKOZUNA-1</strain>
    </source>
</reference>
<name>A0A1D1UES0_RAMVA</name>
<feature type="compositionally biased region" description="Polar residues" evidence="1">
    <location>
        <begin position="563"/>
        <end position="578"/>
    </location>
</feature>
<protein>
    <submittedName>
        <fullName evidence="2">Uncharacterized protein</fullName>
    </submittedName>
</protein>
<feature type="region of interest" description="Disordered" evidence="1">
    <location>
        <begin position="558"/>
        <end position="578"/>
    </location>
</feature>
<keyword evidence="3" id="KW-1185">Reference proteome</keyword>
<comment type="caution">
    <text evidence="2">The sequence shown here is derived from an EMBL/GenBank/DDBJ whole genome shotgun (WGS) entry which is preliminary data.</text>
</comment>
<dbReference type="EMBL" id="BDGG01000001">
    <property type="protein sequence ID" value="GAU88264.1"/>
    <property type="molecule type" value="Genomic_DNA"/>
</dbReference>
<feature type="compositionally biased region" description="Polar residues" evidence="1">
    <location>
        <begin position="479"/>
        <end position="492"/>
    </location>
</feature>
<feature type="region of interest" description="Disordered" evidence="1">
    <location>
        <begin position="474"/>
        <end position="540"/>
    </location>
</feature>
<feature type="region of interest" description="Disordered" evidence="1">
    <location>
        <begin position="1"/>
        <end position="23"/>
    </location>
</feature>
<feature type="compositionally biased region" description="Basic and acidic residues" evidence="1">
    <location>
        <begin position="1"/>
        <end position="16"/>
    </location>
</feature>
<accession>A0A1D1UES0</accession>
<dbReference type="AlphaFoldDB" id="A0A1D1UES0"/>
<evidence type="ECO:0000313" key="2">
    <source>
        <dbReference type="EMBL" id="GAU88264.1"/>
    </source>
</evidence>
<evidence type="ECO:0000313" key="3">
    <source>
        <dbReference type="Proteomes" id="UP000186922"/>
    </source>
</evidence>
<gene>
    <name evidence="2" type="primary">RvY_01002-1</name>
    <name evidence="2" type="synonym">RvY_01002.1</name>
    <name evidence="2" type="ORF">RvY_01002</name>
</gene>
<proteinExistence type="predicted"/>
<evidence type="ECO:0000256" key="1">
    <source>
        <dbReference type="SAM" id="MobiDB-lite"/>
    </source>
</evidence>
<sequence>MAGYSETREINREDPTRFFTLSSHDQKGFDDDNNFSQNRRRIGMSDDQILSGNDIHSWYRHLTGDQPPITLRDFSSFFDRHPGSTWHRDQDGTLVIRESSTNSFSGRPEEKQIDYYNFRPWANQREDRQPYFDYQPQQDFHRFDREQWGGRDTGLNFGYNTFSNYQQDFPNLQESEFLTRRQYENEGRDRQFGGQNQSAFSRFSQERWGDMDSGLRFRQDAFPGLTNYNTSGFQQEAQGGGLLNEIRNFDSGTLRHVSRDDQFNRDQWVNRDTGFQSNNRTDFTQPQHHTANANLEFHPELMNEIKNFSWRSLRHVARDDRDGQQRSNYRDAGFQFRQNTFDFQQEFPRYGQDQHFNTQQNFSTHFQRGDVDRDRHYEYVRQQDQPQNTFTNFQEAAPQNYYDTYTPFRFGRNDQFDYRDTVSRQQFQSGNDYGRYGNMDNNHRFDRQPEQPSSNYGMEHQFDTQRFSMDRQPFYPTFQPEQRNYSYGTEHTSQLKRLHHDEPLGGRRQPFGQHFERRPHFGHRQRQQRSRPPSQGDQWMHTDLDKIDTHLFDDEGRERQNRRGFQSEQNTFFDQRYSQPRYNQEHQGNYGSNFHSGENIFNSLQGFSGPQHDHFIGRHFEYQGQPNSQQYGRNDWDNPHTGFRFQQDMAQRNDQRFGPDQMTHQFDTQRFNMDRQPFQESWTRHFQPQQRMSDTIEHPIPFTRLQHDEQMGYQGPSFFAGGQNFNQCQQYGGDHQRHAGRHRRQQHGRARAQREQWVHTDLDKIDTHLFDLDLGHHERQQFGRGNQSHQNTFSGQWGYPQQHRDDFFNNQPQHMTNYQTGNRDRHFDQRQTHFQQGTQQGWDDRHFGFQTGQAMVDQRDWMNQQSFRGQQQDQHFGGRQQHRPAFFGGQHFEHGRQYGVDHERHIKRRLRQERNRKREQEEQWVHTDLDKIDTHLFELDLGRHEGQYGMNRNQHGGQRYQNEYYRGQDFYQGQGQGRYSQHSSGGLRGGFERYQTGGHGGNWGRHNDAYRKKVNDLGGLGQIINALATDVQHVVPQ</sequence>
<dbReference type="Proteomes" id="UP000186922">
    <property type="component" value="Unassembled WGS sequence"/>
</dbReference>
<feature type="compositionally biased region" description="Basic residues" evidence="1">
    <location>
        <begin position="520"/>
        <end position="529"/>
    </location>
</feature>
<feature type="region of interest" description="Disordered" evidence="1">
    <location>
        <begin position="428"/>
        <end position="458"/>
    </location>
</feature>
<organism evidence="2 3">
    <name type="scientific">Ramazzottius varieornatus</name>
    <name type="common">Water bear</name>
    <name type="synonym">Tardigrade</name>
    <dbReference type="NCBI Taxonomy" id="947166"/>
    <lineage>
        <taxon>Eukaryota</taxon>
        <taxon>Metazoa</taxon>
        <taxon>Ecdysozoa</taxon>
        <taxon>Tardigrada</taxon>
        <taxon>Eutardigrada</taxon>
        <taxon>Parachela</taxon>
        <taxon>Hypsibioidea</taxon>
        <taxon>Ramazzottiidae</taxon>
        <taxon>Ramazzottius</taxon>
    </lineage>
</organism>